<comment type="subcellular location">
    <subcellularLocation>
        <location evidence="1 9">Cytoplasm</location>
    </subcellularLocation>
</comment>
<comment type="similarity">
    <text evidence="9">Belongs to the 'phage' integrase family. XerC subfamily.</text>
</comment>
<name>A0A2A9DY46_9MICO</name>
<evidence type="ECO:0000313" key="12">
    <source>
        <dbReference type="EMBL" id="PFG31514.1"/>
    </source>
</evidence>
<keyword evidence="5 9" id="KW-0229">DNA integration</keyword>
<dbReference type="PROSITE" id="PS51900">
    <property type="entry name" value="CB"/>
    <property type="match status" value="1"/>
</dbReference>
<dbReference type="PANTHER" id="PTHR30349">
    <property type="entry name" value="PHAGE INTEGRASE-RELATED"/>
    <property type="match status" value="1"/>
</dbReference>
<evidence type="ECO:0000256" key="2">
    <source>
        <dbReference type="ARBA" id="ARBA00022490"/>
    </source>
</evidence>
<evidence type="ECO:0000313" key="13">
    <source>
        <dbReference type="Proteomes" id="UP000221369"/>
    </source>
</evidence>
<protein>
    <recommendedName>
        <fullName evidence="9">Tyrosine recombinase XerC</fullName>
    </recommendedName>
</protein>
<keyword evidence="3 9" id="KW-0132">Cell division</keyword>
<dbReference type="InterPro" id="IPR011010">
    <property type="entry name" value="DNA_brk_join_enz"/>
</dbReference>
<dbReference type="Gene3D" id="1.10.150.130">
    <property type="match status" value="1"/>
</dbReference>
<comment type="caution">
    <text evidence="12">The sequence shown here is derived from an EMBL/GenBank/DDBJ whole genome shotgun (WGS) entry which is preliminary data.</text>
</comment>
<evidence type="ECO:0000256" key="7">
    <source>
        <dbReference type="ARBA" id="ARBA00023172"/>
    </source>
</evidence>
<dbReference type="AlphaFoldDB" id="A0A2A9DY46"/>
<dbReference type="GO" id="GO:0051301">
    <property type="term" value="P:cell division"/>
    <property type="evidence" value="ECO:0007669"/>
    <property type="project" value="UniProtKB-KW"/>
</dbReference>
<dbReference type="InterPro" id="IPR013762">
    <property type="entry name" value="Integrase-like_cat_sf"/>
</dbReference>
<sequence length="307" mass="33674">MDIVAARSEFLEHVRIERNFSPQTARAYASDLSEFATWASERDITDTRQLDLDHYRDWLWKMSNDGLAQSTIARRSATLRSWSAWMWREGATDTDTAARLRSPKTGRHLPAVVPRDSMANMLDELGVAAAEGGPIEVRDRAIVELLYAAGLRVSELCGLDVDDVDLDRLTARVTGKGSKQRVVPFGVPAQSSLVDYLRDARGELLRRGGTVTTDASSAVFLGARGSRLSTRSAYAVISRILSRVPAASGVGPHTLRHTAATHLLDGGADLRAVQELLGHSSLGTTQIYTHVSADRLRESYRQAHPRA</sequence>
<dbReference type="HAMAP" id="MF_01808">
    <property type="entry name" value="Recomb_XerC_XerD"/>
    <property type="match status" value="1"/>
</dbReference>
<evidence type="ECO:0000256" key="4">
    <source>
        <dbReference type="ARBA" id="ARBA00022829"/>
    </source>
</evidence>
<feature type="domain" description="Core-binding (CB)" evidence="11">
    <location>
        <begin position="1"/>
        <end position="87"/>
    </location>
</feature>
<dbReference type="InterPro" id="IPR023009">
    <property type="entry name" value="Tyrosine_recombinase_XerC/XerD"/>
</dbReference>
<dbReference type="Gene3D" id="1.10.443.10">
    <property type="entry name" value="Intergrase catalytic core"/>
    <property type="match status" value="1"/>
</dbReference>
<dbReference type="GO" id="GO:0006313">
    <property type="term" value="P:DNA transposition"/>
    <property type="evidence" value="ECO:0007669"/>
    <property type="project" value="UniProtKB-UniRule"/>
</dbReference>
<dbReference type="NCBIfam" id="NF001399">
    <property type="entry name" value="PRK00283.1"/>
    <property type="match status" value="1"/>
</dbReference>
<dbReference type="InterPro" id="IPR050090">
    <property type="entry name" value="Tyrosine_recombinase_XerCD"/>
</dbReference>
<dbReference type="Proteomes" id="UP000221369">
    <property type="component" value="Unassembled WGS sequence"/>
</dbReference>
<dbReference type="Pfam" id="PF02899">
    <property type="entry name" value="Phage_int_SAM_1"/>
    <property type="match status" value="1"/>
</dbReference>
<feature type="domain" description="Tyr recombinase" evidence="10">
    <location>
        <begin position="108"/>
        <end position="301"/>
    </location>
</feature>
<dbReference type="InterPro" id="IPR004107">
    <property type="entry name" value="Integrase_SAM-like_N"/>
</dbReference>
<keyword evidence="13" id="KW-1185">Reference proteome</keyword>
<feature type="active site" evidence="9">
    <location>
        <position position="176"/>
    </location>
</feature>
<keyword evidence="7 9" id="KW-0233">DNA recombination</keyword>
<evidence type="ECO:0000256" key="3">
    <source>
        <dbReference type="ARBA" id="ARBA00022618"/>
    </source>
</evidence>
<dbReference type="CDD" id="cd00798">
    <property type="entry name" value="INT_XerDC_C"/>
    <property type="match status" value="1"/>
</dbReference>
<evidence type="ECO:0000256" key="1">
    <source>
        <dbReference type="ARBA" id="ARBA00004496"/>
    </source>
</evidence>
<feature type="active site" evidence="9">
    <location>
        <position position="256"/>
    </location>
</feature>
<dbReference type="GO" id="GO:0005737">
    <property type="term" value="C:cytoplasm"/>
    <property type="evidence" value="ECO:0007669"/>
    <property type="project" value="UniProtKB-SubCell"/>
</dbReference>
<comment type="function">
    <text evidence="9">Site-specific tyrosine recombinase, which acts by catalyzing the cutting and rejoining of the recombining DNA molecules. The XerC-XerD complex is essential to convert dimers of the bacterial chromosome into monomers to permit their segregation at cell division. It also contributes to the segregational stability of plasmids.</text>
</comment>
<feature type="active site" description="O-(3'-phospho-DNA)-tyrosine intermediate" evidence="9">
    <location>
        <position position="288"/>
    </location>
</feature>
<keyword evidence="2 9" id="KW-0963">Cytoplasm</keyword>
<dbReference type="PROSITE" id="PS51898">
    <property type="entry name" value="TYR_RECOMBINASE"/>
    <property type="match status" value="1"/>
</dbReference>
<feature type="active site" evidence="9">
    <location>
        <position position="152"/>
    </location>
</feature>
<dbReference type="GO" id="GO:0007059">
    <property type="term" value="P:chromosome segregation"/>
    <property type="evidence" value="ECO:0007669"/>
    <property type="project" value="UniProtKB-UniRule"/>
</dbReference>
<dbReference type="InterPro" id="IPR044068">
    <property type="entry name" value="CB"/>
</dbReference>
<keyword evidence="6 9" id="KW-0238">DNA-binding</keyword>
<evidence type="ECO:0000256" key="5">
    <source>
        <dbReference type="ARBA" id="ARBA00022908"/>
    </source>
</evidence>
<dbReference type="RefSeq" id="WP_098408413.1">
    <property type="nucleotide sequence ID" value="NZ_PDJE01000001.1"/>
</dbReference>
<evidence type="ECO:0000259" key="11">
    <source>
        <dbReference type="PROSITE" id="PS51900"/>
    </source>
</evidence>
<reference evidence="12 13" key="1">
    <citation type="submission" date="2017-10" db="EMBL/GenBank/DDBJ databases">
        <title>Sequencing the genomes of 1000 actinobacteria strains.</title>
        <authorList>
            <person name="Klenk H.-P."/>
        </authorList>
    </citation>
    <scope>NUCLEOTIDE SEQUENCE [LARGE SCALE GENOMIC DNA]</scope>
    <source>
        <strain evidence="12 13">DSM 21798</strain>
    </source>
</reference>
<dbReference type="PANTHER" id="PTHR30349:SF77">
    <property type="entry name" value="TYROSINE RECOMBINASE XERC"/>
    <property type="match status" value="1"/>
</dbReference>
<dbReference type="InterPro" id="IPR010998">
    <property type="entry name" value="Integrase_recombinase_N"/>
</dbReference>
<proteinExistence type="inferred from homology"/>
<evidence type="ECO:0000259" key="10">
    <source>
        <dbReference type="PROSITE" id="PS51898"/>
    </source>
</evidence>
<evidence type="ECO:0000256" key="6">
    <source>
        <dbReference type="ARBA" id="ARBA00023125"/>
    </source>
</evidence>
<feature type="active site" evidence="9">
    <location>
        <position position="253"/>
    </location>
</feature>
<keyword evidence="4 9" id="KW-0159">Chromosome partition</keyword>
<dbReference type="GO" id="GO:0009037">
    <property type="term" value="F:tyrosine-based site-specific recombinase activity"/>
    <property type="evidence" value="ECO:0007669"/>
    <property type="project" value="UniProtKB-UniRule"/>
</dbReference>
<gene>
    <name evidence="9" type="primary">xerC</name>
    <name evidence="12" type="ORF">ATJ78_2484</name>
</gene>
<dbReference type="EMBL" id="PDJE01000001">
    <property type="protein sequence ID" value="PFG31514.1"/>
    <property type="molecule type" value="Genomic_DNA"/>
</dbReference>
<evidence type="ECO:0000256" key="8">
    <source>
        <dbReference type="ARBA" id="ARBA00023306"/>
    </source>
</evidence>
<accession>A0A2A9DY46</accession>
<dbReference type="Pfam" id="PF00589">
    <property type="entry name" value="Phage_integrase"/>
    <property type="match status" value="1"/>
</dbReference>
<dbReference type="SUPFAM" id="SSF56349">
    <property type="entry name" value="DNA breaking-rejoining enzymes"/>
    <property type="match status" value="1"/>
</dbReference>
<comment type="subunit">
    <text evidence="9">Forms a cyclic heterotetrameric complex composed of two molecules of XerC and two molecules of XerD.</text>
</comment>
<dbReference type="InterPro" id="IPR002104">
    <property type="entry name" value="Integrase_catalytic"/>
</dbReference>
<organism evidence="12 13">
    <name type="scientific">Paramicrobacterium agarici</name>
    <dbReference type="NCBI Taxonomy" id="630514"/>
    <lineage>
        <taxon>Bacteria</taxon>
        <taxon>Bacillati</taxon>
        <taxon>Actinomycetota</taxon>
        <taxon>Actinomycetes</taxon>
        <taxon>Micrococcales</taxon>
        <taxon>Microbacteriaceae</taxon>
        <taxon>Paramicrobacterium</taxon>
    </lineage>
</organism>
<dbReference type="GO" id="GO:0003677">
    <property type="term" value="F:DNA binding"/>
    <property type="evidence" value="ECO:0007669"/>
    <property type="project" value="UniProtKB-UniRule"/>
</dbReference>
<keyword evidence="8 9" id="KW-0131">Cell cycle</keyword>
<evidence type="ECO:0000256" key="9">
    <source>
        <dbReference type="HAMAP-Rule" id="MF_01808"/>
    </source>
</evidence>
<feature type="active site" evidence="9">
    <location>
        <position position="279"/>
    </location>
</feature>